<reference evidence="15 16" key="1">
    <citation type="submission" date="2023-08" db="EMBL/GenBank/DDBJ databases">
        <title>Black Yeasts Isolated from many extreme environments.</title>
        <authorList>
            <person name="Coleine C."/>
            <person name="Stajich J.E."/>
            <person name="Selbmann L."/>
        </authorList>
    </citation>
    <scope>NUCLEOTIDE SEQUENCE [LARGE SCALE GENOMIC DNA]</scope>
    <source>
        <strain evidence="15 16">CCFEE 5910</strain>
    </source>
</reference>
<keyword evidence="16" id="KW-1185">Reference proteome</keyword>
<comment type="similarity">
    <text evidence="2">Belongs to the endopolyphosphatase PPN1 family.</text>
</comment>
<dbReference type="GO" id="GO:0005774">
    <property type="term" value="C:vacuolar membrane"/>
    <property type="evidence" value="ECO:0007669"/>
    <property type="project" value="UniProtKB-SubCell"/>
</dbReference>
<dbReference type="AlphaFoldDB" id="A0AAN7YJX9"/>
<evidence type="ECO:0000256" key="3">
    <source>
        <dbReference type="ARBA" id="ARBA00012459"/>
    </source>
</evidence>
<dbReference type="GO" id="GO:0000298">
    <property type="term" value="F:endopolyphosphatase activity"/>
    <property type="evidence" value="ECO:0007669"/>
    <property type="project" value="UniProtKB-EC"/>
</dbReference>
<dbReference type="PIRSF" id="PIRSF027093">
    <property type="entry name" value="EndopolyPtase_N1"/>
    <property type="match status" value="1"/>
</dbReference>
<dbReference type="InterPro" id="IPR041805">
    <property type="entry name" value="ASMase/PPN1_MPP"/>
</dbReference>
<feature type="compositionally biased region" description="Basic residues" evidence="13">
    <location>
        <begin position="487"/>
        <end position="497"/>
    </location>
</feature>
<gene>
    <name evidence="15" type="primary">PPN1</name>
    <name evidence="15" type="ORF">LTR05_001111</name>
</gene>
<proteinExistence type="inferred from homology"/>
<dbReference type="PANTHER" id="PTHR10340">
    <property type="entry name" value="SPHINGOMYELIN PHOSPHODIESTERASE"/>
    <property type="match status" value="1"/>
</dbReference>
<keyword evidence="6" id="KW-0812">Transmembrane</keyword>
<evidence type="ECO:0000256" key="8">
    <source>
        <dbReference type="ARBA" id="ARBA00022968"/>
    </source>
</evidence>
<evidence type="ECO:0000256" key="9">
    <source>
        <dbReference type="ARBA" id="ARBA00022989"/>
    </source>
</evidence>
<keyword evidence="10 12" id="KW-0472">Membrane</keyword>
<comment type="caution">
    <text evidence="15">The sequence shown here is derived from an EMBL/GenBank/DDBJ whole genome shotgun (WGS) entry which is preliminary data.</text>
</comment>
<evidence type="ECO:0000256" key="10">
    <source>
        <dbReference type="ARBA" id="ARBA00023136"/>
    </source>
</evidence>
<sequence>MCFTTALPPIPTVQDVLNVPHAGLEPAQHRKLQGKFLHITDIHPDPFYQQGSDPGGEHPCHRGEGRAGYFGAESTECDAPISLINATFDWIKHNIRDEIDFVIWTGDSARHDNDELYPRTNKQVEQLNEFMVSKFDEVFGKPDNRHDPDPTNDFIIPIVPTFGNNDILPHNIFEPGPNRWTRKYLTIWEKFVPQEQRHSFARGGWFFTEVIPKRLAVFSLNTLYFFDSNAAVDGCDNPHEPGYEHFEWLRIQLQFLRERKMKAILMGHVPPARTQTKRSWDETCYQKYNLWLRQYRDVIIGNLFGHMNIDHIMLQDVKELQYKFKIPGIDDEGLHDELGNLKQPLHTTAKTDYLSDLRDLWTDLPTPPKGFSYDSTDLYEPACKDSKNQHAIEKFIRRIGGKYGERFSLSIVAPSVVPNFYPTLRIVEYNITGLEHEHPASTPASPGYIETVDLQEFELEHSSPGPWIHTEDSENDLSLEYTYRAERRKRKKHKKPKPNFVVPMPPSKNAPPGPGYSPQSLSFLSMKQYYSNITKINDAVVAKLSSIDELHVQHRSKDEVLRETLKQEFAYELEYDTKNDKVYRMKDLTMRSWLGIAEKIGRTEYEPQDTTAEHVDLFEIGDECDGDSDEDAESSIKKKHKKGKKRKNKNIKKNKLWHTFVKRAFVGTKSDEELEEEFG</sequence>
<dbReference type="EC" id="3.6.1.10" evidence="3 12"/>
<dbReference type="Gene3D" id="3.60.21.10">
    <property type="match status" value="1"/>
</dbReference>
<name>A0AAN7YJX9_9EURO</name>
<evidence type="ECO:0000256" key="7">
    <source>
        <dbReference type="ARBA" id="ARBA00022801"/>
    </source>
</evidence>
<comment type="catalytic activity">
    <reaction evidence="12">
        <text>[phosphate](n+1) + n H2O = (n+1) phosphate + n H(+)</text>
        <dbReference type="Rhea" id="RHEA:22452"/>
        <dbReference type="Rhea" id="RHEA-COMP:14280"/>
        <dbReference type="ChEBI" id="CHEBI:15377"/>
        <dbReference type="ChEBI" id="CHEBI:15378"/>
        <dbReference type="ChEBI" id="CHEBI:16838"/>
        <dbReference type="ChEBI" id="CHEBI:43474"/>
        <dbReference type="EC" id="3.6.1.10"/>
    </reaction>
</comment>
<feature type="compositionally biased region" description="Basic residues" evidence="13">
    <location>
        <begin position="637"/>
        <end position="651"/>
    </location>
</feature>
<dbReference type="EMBL" id="JAVRRJ010000001">
    <property type="protein sequence ID" value="KAK5090933.1"/>
    <property type="molecule type" value="Genomic_DNA"/>
</dbReference>
<dbReference type="InterPro" id="IPR012358">
    <property type="entry name" value="EndopolyPtase_N1"/>
</dbReference>
<dbReference type="CDD" id="cd00842">
    <property type="entry name" value="MPP_ASMase"/>
    <property type="match status" value="1"/>
</dbReference>
<dbReference type="Proteomes" id="UP001309876">
    <property type="component" value="Unassembled WGS sequence"/>
</dbReference>
<evidence type="ECO:0000256" key="5">
    <source>
        <dbReference type="ARBA" id="ARBA00022554"/>
    </source>
</evidence>
<feature type="domain" description="Calcineurin-like phosphoesterase" evidence="14">
    <location>
        <begin position="35"/>
        <end position="306"/>
    </location>
</feature>
<evidence type="ECO:0000256" key="4">
    <source>
        <dbReference type="ARBA" id="ARBA00014458"/>
    </source>
</evidence>
<dbReference type="GO" id="GO:0004309">
    <property type="term" value="F:exopolyphosphatase activity"/>
    <property type="evidence" value="ECO:0007669"/>
    <property type="project" value="TreeGrafter"/>
</dbReference>
<comment type="function">
    <text evidence="12">Catalyzes the hydrolysis of inorganic polyphosphate (polyP) chains of many hundreds of phosphate residues into shorter lengths.</text>
</comment>
<dbReference type="FunFam" id="3.60.21.10:FF:000082">
    <property type="entry name" value="Endopolyphosphatase"/>
    <property type="match status" value="1"/>
</dbReference>
<evidence type="ECO:0000256" key="11">
    <source>
        <dbReference type="ARBA" id="ARBA00023180"/>
    </source>
</evidence>
<feature type="region of interest" description="Disordered" evidence="13">
    <location>
        <begin position="487"/>
        <end position="516"/>
    </location>
</feature>
<dbReference type="InterPro" id="IPR004843">
    <property type="entry name" value="Calcineurin-like_PHP"/>
</dbReference>
<evidence type="ECO:0000256" key="13">
    <source>
        <dbReference type="SAM" id="MobiDB-lite"/>
    </source>
</evidence>
<comment type="subcellular location">
    <subcellularLocation>
        <location evidence="1">Vacuole membrane</location>
        <topology evidence="1">Single-pass type II membrane protein</topology>
    </subcellularLocation>
</comment>
<keyword evidence="11" id="KW-0325">Glycoprotein</keyword>
<feature type="region of interest" description="Disordered" evidence="13">
    <location>
        <begin position="625"/>
        <end position="651"/>
    </location>
</feature>
<keyword evidence="5 12" id="KW-0926">Vacuole</keyword>
<keyword evidence="7 12" id="KW-0378">Hydrolase</keyword>
<protein>
    <recommendedName>
        <fullName evidence="4 12">Endopolyphosphatase</fullName>
        <ecNumber evidence="3 12">3.6.1.10</ecNumber>
    </recommendedName>
</protein>
<dbReference type="PANTHER" id="PTHR10340:SF55">
    <property type="entry name" value="ENDOPOLYPHOSPHATASE"/>
    <property type="match status" value="1"/>
</dbReference>
<evidence type="ECO:0000313" key="15">
    <source>
        <dbReference type="EMBL" id="KAK5090933.1"/>
    </source>
</evidence>
<dbReference type="Pfam" id="PF00149">
    <property type="entry name" value="Metallophos"/>
    <property type="match status" value="1"/>
</dbReference>
<dbReference type="GO" id="GO:0000324">
    <property type="term" value="C:fungal-type vacuole"/>
    <property type="evidence" value="ECO:0007669"/>
    <property type="project" value="TreeGrafter"/>
</dbReference>
<dbReference type="GO" id="GO:0008081">
    <property type="term" value="F:phosphoric diester hydrolase activity"/>
    <property type="evidence" value="ECO:0007669"/>
    <property type="project" value="TreeGrafter"/>
</dbReference>
<dbReference type="GO" id="GO:0006798">
    <property type="term" value="P:polyphosphate catabolic process"/>
    <property type="evidence" value="ECO:0007669"/>
    <property type="project" value="TreeGrafter"/>
</dbReference>
<evidence type="ECO:0000313" key="16">
    <source>
        <dbReference type="Proteomes" id="UP001309876"/>
    </source>
</evidence>
<evidence type="ECO:0000256" key="1">
    <source>
        <dbReference type="ARBA" id="ARBA00004576"/>
    </source>
</evidence>
<feature type="compositionally biased region" description="Pro residues" evidence="13">
    <location>
        <begin position="503"/>
        <end position="515"/>
    </location>
</feature>
<dbReference type="InterPro" id="IPR029052">
    <property type="entry name" value="Metallo-depent_PP-like"/>
</dbReference>
<evidence type="ECO:0000256" key="2">
    <source>
        <dbReference type="ARBA" id="ARBA00010399"/>
    </source>
</evidence>
<accession>A0AAN7YJX9</accession>
<evidence type="ECO:0000259" key="14">
    <source>
        <dbReference type="Pfam" id="PF00149"/>
    </source>
</evidence>
<organism evidence="15 16">
    <name type="scientific">Lithohypha guttulata</name>
    <dbReference type="NCBI Taxonomy" id="1690604"/>
    <lineage>
        <taxon>Eukaryota</taxon>
        <taxon>Fungi</taxon>
        <taxon>Dikarya</taxon>
        <taxon>Ascomycota</taxon>
        <taxon>Pezizomycotina</taxon>
        <taxon>Eurotiomycetes</taxon>
        <taxon>Chaetothyriomycetidae</taxon>
        <taxon>Chaetothyriales</taxon>
        <taxon>Trichomeriaceae</taxon>
        <taxon>Lithohypha</taxon>
    </lineage>
</organism>
<evidence type="ECO:0000256" key="12">
    <source>
        <dbReference type="PIRNR" id="PIRNR027093"/>
    </source>
</evidence>
<dbReference type="SUPFAM" id="SSF56300">
    <property type="entry name" value="Metallo-dependent phosphatases"/>
    <property type="match status" value="1"/>
</dbReference>
<keyword evidence="9" id="KW-1133">Transmembrane helix</keyword>
<keyword evidence="8" id="KW-0735">Signal-anchor</keyword>
<evidence type="ECO:0000256" key="6">
    <source>
        <dbReference type="ARBA" id="ARBA00022692"/>
    </source>
</evidence>